<dbReference type="RefSeq" id="WP_146953595.1">
    <property type="nucleotide sequence ID" value="NZ_BAABBJ010000001.1"/>
</dbReference>
<sequence>MPSYRVSLAVGLLRPGTSAPELLPELVRAAGGSTVVEASDLAVVRGQARVTVRFVGDDDAAARRTAWAVLARADELAETAEPRFTRRFGSRWYAVARARG</sequence>
<dbReference type="AlphaFoldDB" id="A0A512PF78"/>
<keyword evidence="2" id="KW-1185">Reference proteome</keyword>
<gene>
    <name evidence="1" type="ORF">CSO01_25720</name>
</gene>
<dbReference type="Proteomes" id="UP000321798">
    <property type="component" value="Unassembled WGS sequence"/>
</dbReference>
<protein>
    <submittedName>
        <fullName evidence="1">Uncharacterized protein</fullName>
    </submittedName>
</protein>
<proteinExistence type="predicted"/>
<comment type="caution">
    <text evidence="1">The sequence shown here is derived from an EMBL/GenBank/DDBJ whole genome shotgun (WGS) entry which is preliminary data.</text>
</comment>
<organism evidence="1 2">
    <name type="scientific">Cellulomonas soli</name>
    <dbReference type="NCBI Taxonomy" id="931535"/>
    <lineage>
        <taxon>Bacteria</taxon>
        <taxon>Bacillati</taxon>
        <taxon>Actinomycetota</taxon>
        <taxon>Actinomycetes</taxon>
        <taxon>Micrococcales</taxon>
        <taxon>Cellulomonadaceae</taxon>
        <taxon>Cellulomonas</taxon>
    </lineage>
</organism>
<dbReference type="OrthoDB" id="3256527at2"/>
<dbReference type="EMBL" id="BKAL01000008">
    <property type="protein sequence ID" value="GEP69857.1"/>
    <property type="molecule type" value="Genomic_DNA"/>
</dbReference>
<reference evidence="1 2" key="1">
    <citation type="submission" date="2019-07" db="EMBL/GenBank/DDBJ databases">
        <title>Whole genome shotgun sequence of Cellulomonas soli NBRC 109434.</title>
        <authorList>
            <person name="Hosoyama A."/>
            <person name="Uohara A."/>
            <person name="Ohji S."/>
            <person name="Ichikawa N."/>
        </authorList>
    </citation>
    <scope>NUCLEOTIDE SEQUENCE [LARGE SCALE GENOMIC DNA]</scope>
    <source>
        <strain evidence="1 2">NBRC 109434</strain>
    </source>
</reference>
<accession>A0A512PF78</accession>
<evidence type="ECO:0000313" key="2">
    <source>
        <dbReference type="Proteomes" id="UP000321798"/>
    </source>
</evidence>
<name>A0A512PF78_9CELL</name>
<evidence type="ECO:0000313" key="1">
    <source>
        <dbReference type="EMBL" id="GEP69857.1"/>
    </source>
</evidence>